<dbReference type="RefSeq" id="WP_054782550.1">
    <property type="nucleotide sequence ID" value="NZ_FPBD01000001.1"/>
</dbReference>
<sequence length="388" mass="43269">MTGSQTPPPSIGPPPKPTPSNGANKVPAVTQQPPTQEARWRGRLRSAEKDFLDYEFLPLVRLIECANPNKPRIGTSRRCQDDPVRFSHEPHLQFEASTITAFKQGVGTNPSRMTSRFLGLFGPNGPMPLHLTEYAFKREHQHRDTTMRAFADVFHHRILSLFYRAAITGEPAFSFDRPEQDRYSIYTGALAGFGPTEFRHRDDLPDVVKYHFAGRLALQTRGADGLLAILSCYFNLPVELEEFIGEWLYLPKKQVTALNGFRNAGLLGVGAALGGRVWSSDTKFRVAFGPLSLRDYEGLLPDGISMPRLLSAVRAYCGDELEWDVALVLKRNQVPTTRLGQYGKLGWTTWLSPKKQGGPVRDLNLRPRQVTEKSKKASVHSNGSAKAA</sequence>
<evidence type="ECO:0000313" key="3">
    <source>
        <dbReference type="Proteomes" id="UP000183371"/>
    </source>
</evidence>
<dbReference type="PANTHER" id="PTHR35564">
    <property type="match status" value="1"/>
</dbReference>
<dbReference type="InterPro" id="IPR010732">
    <property type="entry name" value="T6SS_TssG-like"/>
</dbReference>
<dbReference type="PANTHER" id="PTHR35564:SF4">
    <property type="entry name" value="CYTOPLASMIC PROTEIN"/>
    <property type="match status" value="1"/>
</dbReference>
<dbReference type="NCBIfam" id="TIGR03347">
    <property type="entry name" value="VI_chp_1"/>
    <property type="match status" value="1"/>
</dbReference>
<reference evidence="3" key="1">
    <citation type="submission" date="2016-10" db="EMBL/GenBank/DDBJ databases">
        <authorList>
            <person name="Varghese N."/>
            <person name="Submissions S."/>
        </authorList>
    </citation>
    <scope>NUCLEOTIDE SEQUENCE [LARGE SCALE GENOMIC DNA]</scope>
    <source>
        <strain evidence="3">DSM 17465</strain>
    </source>
</reference>
<name>A0A1I6XQM1_9HYPH</name>
<feature type="region of interest" description="Disordered" evidence="1">
    <location>
        <begin position="358"/>
        <end position="388"/>
    </location>
</feature>
<dbReference type="Proteomes" id="UP000183371">
    <property type="component" value="Unassembled WGS sequence"/>
</dbReference>
<feature type="region of interest" description="Disordered" evidence="1">
    <location>
        <begin position="1"/>
        <end position="39"/>
    </location>
</feature>
<dbReference type="EMBL" id="FPBD01000001">
    <property type="protein sequence ID" value="SFT40705.1"/>
    <property type="molecule type" value="Genomic_DNA"/>
</dbReference>
<dbReference type="AlphaFoldDB" id="A0A1I6XQM1"/>
<feature type="compositionally biased region" description="Polar residues" evidence="1">
    <location>
        <begin position="379"/>
        <end position="388"/>
    </location>
</feature>
<accession>A0A1I6XQM1</accession>
<feature type="compositionally biased region" description="Pro residues" evidence="1">
    <location>
        <begin position="1"/>
        <end position="18"/>
    </location>
</feature>
<dbReference type="Pfam" id="PF06996">
    <property type="entry name" value="T6SS_TssG"/>
    <property type="match status" value="1"/>
</dbReference>
<keyword evidence="3" id="KW-1185">Reference proteome</keyword>
<evidence type="ECO:0000256" key="1">
    <source>
        <dbReference type="SAM" id="MobiDB-lite"/>
    </source>
</evidence>
<protein>
    <submittedName>
        <fullName evidence="2">Type VI secretion system protein ImpH</fullName>
    </submittedName>
</protein>
<feature type="compositionally biased region" description="Basic and acidic residues" evidence="1">
    <location>
        <begin position="363"/>
        <end position="375"/>
    </location>
</feature>
<gene>
    <name evidence="2" type="ORF">SAMN05444141_101375</name>
</gene>
<proteinExistence type="predicted"/>
<evidence type="ECO:0000313" key="2">
    <source>
        <dbReference type="EMBL" id="SFT40705.1"/>
    </source>
</evidence>
<organism evidence="2 3">
    <name type="scientific">Pseudovibrio denitrificans</name>
    <dbReference type="NCBI Taxonomy" id="258256"/>
    <lineage>
        <taxon>Bacteria</taxon>
        <taxon>Pseudomonadati</taxon>
        <taxon>Pseudomonadota</taxon>
        <taxon>Alphaproteobacteria</taxon>
        <taxon>Hyphomicrobiales</taxon>
        <taxon>Stappiaceae</taxon>
        <taxon>Pseudovibrio</taxon>
    </lineage>
</organism>